<protein>
    <submittedName>
        <fullName evidence="1">Uncharacterized protein</fullName>
    </submittedName>
</protein>
<reference evidence="1 2" key="2">
    <citation type="journal article" date="2009" name="PLoS ONE">
        <title>An integrated genetic and cytogenetic map of the cucumber genome.</title>
        <authorList>
            <person name="Ren Y."/>
            <person name="Zhang Z."/>
            <person name="Liu J."/>
            <person name="Staub J.E."/>
            <person name="Han Y."/>
            <person name="Cheng Z."/>
            <person name="Li X."/>
            <person name="Lu J."/>
            <person name="Miao H."/>
            <person name="Kang H."/>
            <person name="Xie B."/>
            <person name="Gu X."/>
            <person name="Wang X."/>
            <person name="Du Y."/>
            <person name="Jin W."/>
            <person name="Huang S."/>
        </authorList>
    </citation>
    <scope>NUCLEOTIDE SEQUENCE [LARGE SCALE GENOMIC DNA]</scope>
    <source>
        <strain evidence="2">cv. 9930</strain>
    </source>
</reference>
<dbReference type="EMBL" id="CM002926">
    <property type="protein sequence ID" value="KGN51344.1"/>
    <property type="molecule type" value="Genomic_DNA"/>
</dbReference>
<dbReference type="AlphaFoldDB" id="A0A0A0KR13"/>
<proteinExistence type="predicted"/>
<reference evidence="1 2" key="3">
    <citation type="journal article" date="2010" name="BMC Genomics">
        <title>Transcriptome sequencing and comparative analysis of cucumber flowers with different sex types.</title>
        <authorList>
            <person name="Guo S."/>
            <person name="Zheng Y."/>
            <person name="Joung J.G."/>
            <person name="Liu S."/>
            <person name="Zhang Z."/>
            <person name="Crasta O.R."/>
            <person name="Sobral B.W."/>
            <person name="Xu Y."/>
            <person name="Huang S."/>
            <person name="Fei Z."/>
        </authorList>
    </citation>
    <scope>NUCLEOTIDE SEQUENCE [LARGE SCALE GENOMIC DNA]</scope>
    <source>
        <strain evidence="2">cv. 9930</strain>
    </source>
</reference>
<keyword evidence="2" id="KW-1185">Reference proteome</keyword>
<sequence length="82" mass="9606">MAFLFLILRHCSINNLLEEFEYDSTHPINLGIGFKEDEIPNFIGSFYSKTKAMTNLSFENGCCPLWTVEFSFKPSWEKDCIW</sequence>
<organism evidence="1 2">
    <name type="scientific">Cucumis sativus</name>
    <name type="common">Cucumber</name>
    <dbReference type="NCBI Taxonomy" id="3659"/>
    <lineage>
        <taxon>Eukaryota</taxon>
        <taxon>Viridiplantae</taxon>
        <taxon>Streptophyta</taxon>
        <taxon>Embryophyta</taxon>
        <taxon>Tracheophyta</taxon>
        <taxon>Spermatophyta</taxon>
        <taxon>Magnoliopsida</taxon>
        <taxon>eudicotyledons</taxon>
        <taxon>Gunneridae</taxon>
        <taxon>Pentapetalae</taxon>
        <taxon>rosids</taxon>
        <taxon>fabids</taxon>
        <taxon>Cucurbitales</taxon>
        <taxon>Cucurbitaceae</taxon>
        <taxon>Benincaseae</taxon>
        <taxon>Cucumis</taxon>
    </lineage>
</organism>
<dbReference type="Gramene" id="KGN51344">
    <property type="protein sequence ID" value="KGN51344"/>
    <property type="gene ID" value="Csa_5G522900"/>
</dbReference>
<reference evidence="1 2" key="4">
    <citation type="journal article" date="2011" name="BMC Genomics">
        <title>RNA-Seq improves annotation of protein-coding genes in the cucumber genome.</title>
        <authorList>
            <person name="Li Z."/>
            <person name="Zhang Z."/>
            <person name="Yan P."/>
            <person name="Huang S."/>
            <person name="Fei Z."/>
            <person name="Lin K."/>
        </authorList>
    </citation>
    <scope>NUCLEOTIDE SEQUENCE [LARGE SCALE GENOMIC DNA]</scope>
    <source>
        <strain evidence="2">cv. 9930</strain>
    </source>
</reference>
<dbReference type="Proteomes" id="UP000029981">
    <property type="component" value="Chromosome 5"/>
</dbReference>
<evidence type="ECO:0000313" key="2">
    <source>
        <dbReference type="Proteomes" id="UP000029981"/>
    </source>
</evidence>
<evidence type="ECO:0000313" key="1">
    <source>
        <dbReference type="EMBL" id="KGN51344.1"/>
    </source>
</evidence>
<gene>
    <name evidence="1" type="ORF">Csa_5G522900</name>
</gene>
<accession>A0A0A0KR13</accession>
<reference evidence="1 2" key="1">
    <citation type="journal article" date="2009" name="Nat. Genet.">
        <title>The genome of the cucumber, Cucumis sativus L.</title>
        <authorList>
            <person name="Huang S."/>
            <person name="Li R."/>
            <person name="Zhang Z."/>
            <person name="Li L."/>
            <person name="Gu X."/>
            <person name="Fan W."/>
            <person name="Lucas W.J."/>
            <person name="Wang X."/>
            <person name="Xie B."/>
            <person name="Ni P."/>
            <person name="Ren Y."/>
            <person name="Zhu H."/>
            <person name="Li J."/>
            <person name="Lin K."/>
            <person name="Jin W."/>
            <person name="Fei Z."/>
            <person name="Li G."/>
            <person name="Staub J."/>
            <person name="Kilian A."/>
            <person name="van der Vossen E.A."/>
            <person name="Wu Y."/>
            <person name="Guo J."/>
            <person name="He J."/>
            <person name="Jia Z."/>
            <person name="Ren Y."/>
            <person name="Tian G."/>
            <person name="Lu Y."/>
            <person name="Ruan J."/>
            <person name="Qian W."/>
            <person name="Wang M."/>
            <person name="Huang Q."/>
            <person name="Li B."/>
            <person name="Xuan Z."/>
            <person name="Cao J."/>
            <person name="Asan"/>
            <person name="Wu Z."/>
            <person name="Zhang J."/>
            <person name="Cai Q."/>
            <person name="Bai Y."/>
            <person name="Zhao B."/>
            <person name="Han Y."/>
            <person name="Li Y."/>
            <person name="Li X."/>
            <person name="Wang S."/>
            <person name="Shi Q."/>
            <person name="Liu S."/>
            <person name="Cho W.K."/>
            <person name="Kim J.Y."/>
            <person name="Xu Y."/>
            <person name="Heller-Uszynska K."/>
            <person name="Miao H."/>
            <person name="Cheng Z."/>
            <person name="Zhang S."/>
            <person name="Wu J."/>
            <person name="Yang Y."/>
            <person name="Kang H."/>
            <person name="Li M."/>
            <person name="Liang H."/>
            <person name="Ren X."/>
            <person name="Shi Z."/>
            <person name="Wen M."/>
            <person name="Jian M."/>
            <person name="Yang H."/>
            <person name="Zhang G."/>
            <person name="Yang Z."/>
            <person name="Chen R."/>
            <person name="Liu S."/>
            <person name="Li J."/>
            <person name="Ma L."/>
            <person name="Liu H."/>
            <person name="Zhou Y."/>
            <person name="Zhao J."/>
            <person name="Fang X."/>
            <person name="Li G."/>
            <person name="Fang L."/>
            <person name="Li Y."/>
            <person name="Liu D."/>
            <person name="Zheng H."/>
            <person name="Zhang Y."/>
            <person name="Qin N."/>
            <person name="Li Z."/>
            <person name="Yang G."/>
            <person name="Yang S."/>
            <person name="Bolund L."/>
            <person name="Kristiansen K."/>
            <person name="Zheng H."/>
            <person name="Li S."/>
            <person name="Zhang X."/>
            <person name="Yang H."/>
            <person name="Wang J."/>
            <person name="Sun R."/>
            <person name="Zhang B."/>
            <person name="Jiang S."/>
            <person name="Wang J."/>
            <person name="Du Y."/>
            <person name="Li S."/>
        </authorList>
    </citation>
    <scope>NUCLEOTIDE SEQUENCE [LARGE SCALE GENOMIC DNA]</scope>
    <source>
        <strain evidence="2">cv. 9930</strain>
    </source>
</reference>
<dbReference type="STRING" id="3659.A0A0A0KR13"/>
<name>A0A0A0KR13_CUCSA</name>